<organism evidence="1">
    <name type="scientific">marine sediment metagenome</name>
    <dbReference type="NCBI Taxonomy" id="412755"/>
    <lineage>
        <taxon>unclassified sequences</taxon>
        <taxon>metagenomes</taxon>
        <taxon>ecological metagenomes</taxon>
    </lineage>
</organism>
<feature type="non-terminal residue" evidence="1">
    <location>
        <position position="34"/>
    </location>
</feature>
<sequence length="34" mass="4061">MAIDFTYERWEKVKADARLWWAGELGRPLLHTTV</sequence>
<proteinExistence type="predicted"/>
<name>X0UW26_9ZZZZ</name>
<comment type="caution">
    <text evidence="1">The sequence shown here is derived from an EMBL/GenBank/DDBJ whole genome shotgun (WGS) entry which is preliminary data.</text>
</comment>
<accession>X0UW26</accession>
<reference evidence="1" key="1">
    <citation type="journal article" date="2014" name="Front. Microbiol.">
        <title>High frequency of phylogenetically diverse reductive dehalogenase-homologous genes in deep subseafloor sedimentary metagenomes.</title>
        <authorList>
            <person name="Kawai M."/>
            <person name="Futagami T."/>
            <person name="Toyoda A."/>
            <person name="Takaki Y."/>
            <person name="Nishi S."/>
            <person name="Hori S."/>
            <person name="Arai W."/>
            <person name="Tsubouchi T."/>
            <person name="Morono Y."/>
            <person name="Uchiyama I."/>
            <person name="Ito T."/>
            <person name="Fujiyama A."/>
            <person name="Inagaki F."/>
            <person name="Takami H."/>
        </authorList>
    </citation>
    <scope>NUCLEOTIDE SEQUENCE</scope>
    <source>
        <strain evidence="1">Expedition CK06-06</strain>
    </source>
</reference>
<dbReference type="EMBL" id="BARS01028571">
    <property type="protein sequence ID" value="GAG10034.1"/>
    <property type="molecule type" value="Genomic_DNA"/>
</dbReference>
<protein>
    <submittedName>
        <fullName evidence="1">Uncharacterized protein</fullName>
    </submittedName>
</protein>
<evidence type="ECO:0000313" key="1">
    <source>
        <dbReference type="EMBL" id="GAG10034.1"/>
    </source>
</evidence>
<dbReference type="AlphaFoldDB" id="X0UW26"/>
<gene>
    <name evidence="1" type="ORF">S01H1_44767</name>
</gene>